<name>A0A9D3WHQ9_9ROSI</name>
<reference evidence="2 3" key="1">
    <citation type="journal article" date="2021" name="Plant Biotechnol. J.">
        <title>Multi-omics assisted identification of the key and species-specific regulatory components of drought-tolerant mechanisms in Gossypium stocksii.</title>
        <authorList>
            <person name="Yu D."/>
            <person name="Ke L."/>
            <person name="Zhang D."/>
            <person name="Wu Y."/>
            <person name="Sun Y."/>
            <person name="Mei J."/>
            <person name="Sun J."/>
            <person name="Sun Y."/>
        </authorList>
    </citation>
    <scope>NUCLEOTIDE SEQUENCE [LARGE SCALE GENOMIC DNA]</scope>
    <source>
        <strain evidence="3">cv. E1</strain>
        <tissue evidence="2">Leaf</tissue>
    </source>
</reference>
<proteinExistence type="predicted"/>
<dbReference type="OrthoDB" id="1792653at2759"/>
<comment type="caution">
    <text evidence="2">The sequence shown here is derived from an EMBL/GenBank/DDBJ whole genome shotgun (WGS) entry which is preliminary data.</text>
</comment>
<sequence>MDGTKGRDPARTPSGRPARRAISSVVERANEFFREPYGLMRRGDHIGIGTQRKLGRLLLGPYSRFISIPEQIQIWKV</sequence>
<evidence type="ECO:0000313" key="2">
    <source>
        <dbReference type="EMBL" id="KAH1129110.1"/>
    </source>
</evidence>
<keyword evidence="3" id="KW-1185">Reference proteome</keyword>
<protein>
    <submittedName>
        <fullName evidence="2">Uncharacterized protein</fullName>
    </submittedName>
</protein>
<dbReference type="AlphaFoldDB" id="A0A9D3WHQ9"/>
<evidence type="ECO:0000256" key="1">
    <source>
        <dbReference type="SAM" id="MobiDB-lite"/>
    </source>
</evidence>
<dbReference type="Proteomes" id="UP000828251">
    <property type="component" value="Unassembled WGS sequence"/>
</dbReference>
<dbReference type="EMBL" id="JAIQCV010000001">
    <property type="protein sequence ID" value="KAH1129110.1"/>
    <property type="molecule type" value="Genomic_DNA"/>
</dbReference>
<gene>
    <name evidence="2" type="ORF">J1N35_000488</name>
</gene>
<feature type="compositionally biased region" description="Basic and acidic residues" evidence="1">
    <location>
        <begin position="1"/>
        <end position="10"/>
    </location>
</feature>
<feature type="region of interest" description="Disordered" evidence="1">
    <location>
        <begin position="1"/>
        <end position="20"/>
    </location>
</feature>
<accession>A0A9D3WHQ9</accession>
<evidence type="ECO:0000313" key="3">
    <source>
        <dbReference type="Proteomes" id="UP000828251"/>
    </source>
</evidence>
<organism evidence="2 3">
    <name type="scientific">Gossypium stocksii</name>
    <dbReference type="NCBI Taxonomy" id="47602"/>
    <lineage>
        <taxon>Eukaryota</taxon>
        <taxon>Viridiplantae</taxon>
        <taxon>Streptophyta</taxon>
        <taxon>Embryophyta</taxon>
        <taxon>Tracheophyta</taxon>
        <taxon>Spermatophyta</taxon>
        <taxon>Magnoliopsida</taxon>
        <taxon>eudicotyledons</taxon>
        <taxon>Gunneridae</taxon>
        <taxon>Pentapetalae</taxon>
        <taxon>rosids</taxon>
        <taxon>malvids</taxon>
        <taxon>Malvales</taxon>
        <taxon>Malvaceae</taxon>
        <taxon>Malvoideae</taxon>
        <taxon>Gossypium</taxon>
    </lineage>
</organism>